<gene>
    <name evidence="1" type="ORF">ACFO5U_05125</name>
</gene>
<name>A0ABV9MAL9_9BACL</name>
<protein>
    <submittedName>
        <fullName evidence="1">Uncharacterized protein</fullName>
    </submittedName>
</protein>
<dbReference type="EMBL" id="JBHSGL010000005">
    <property type="protein sequence ID" value="MFC4712223.1"/>
    <property type="molecule type" value="Genomic_DNA"/>
</dbReference>
<dbReference type="Proteomes" id="UP001595932">
    <property type="component" value="Unassembled WGS sequence"/>
</dbReference>
<dbReference type="RefSeq" id="WP_377277270.1">
    <property type="nucleotide sequence ID" value="NZ_JBHSGL010000005.1"/>
</dbReference>
<evidence type="ECO:0000313" key="1">
    <source>
        <dbReference type="EMBL" id="MFC4712223.1"/>
    </source>
</evidence>
<reference evidence="2" key="1">
    <citation type="journal article" date="2019" name="Int. J. Syst. Evol. Microbiol.">
        <title>The Global Catalogue of Microorganisms (GCM) 10K type strain sequencing project: providing services to taxonomists for standard genome sequencing and annotation.</title>
        <authorList>
            <consortium name="The Broad Institute Genomics Platform"/>
            <consortium name="The Broad Institute Genome Sequencing Center for Infectious Disease"/>
            <person name="Wu L."/>
            <person name="Ma J."/>
        </authorList>
    </citation>
    <scope>NUCLEOTIDE SEQUENCE [LARGE SCALE GENOMIC DNA]</scope>
    <source>
        <strain evidence="2">CGMCC 1.12151</strain>
    </source>
</reference>
<evidence type="ECO:0000313" key="2">
    <source>
        <dbReference type="Proteomes" id="UP001595932"/>
    </source>
</evidence>
<organism evidence="1 2">
    <name type="scientific">Planococcus dechangensis</name>
    <dbReference type="NCBI Taxonomy" id="1176255"/>
    <lineage>
        <taxon>Bacteria</taxon>
        <taxon>Bacillati</taxon>
        <taxon>Bacillota</taxon>
        <taxon>Bacilli</taxon>
        <taxon>Bacillales</taxon>
        <taxon>Caryophanaceae</taxon>
        <taxon>Planococcus</taxon>
    </lineage>
</organism>
<keyword evidence="2" id="KW-1185">Reference proteome</keyword>
<comment type="caution">
    <text evidence="1">The sequence shown here is derived from an EMBL/GenBank/DDBJ whole genome shotgun (WGS) entry which is preliminary data.</text>
</comment>
<sequence>MTVEELIAELEKVPNKKVKVFANHNVNTDKGHGYHKKASEVTEIYRNSNDVVIETDFIEIKANIPEDFFNGK</sequence>
<accession>A0ABV9MAL9</accession>
<proteinExistence type="predicted"/>